<gene>
    <name evidence="1" type="ORF">BDN72DRAFT_465100</name>
</gene>
<name>A0ACD3B191_9AGAR</name>
<dbReference type="EMBL" id="ML208299">
    <property type="protein sequence ID" value="TFK71382.1"/>
    <property type="molecule type" value="Genomic_DNA"/>
</dbReference>
<dbReference type="Proteomes" id="UP000308600">
    <property type="component" value="Unassembled WGS sequence"/>
</dbReference>
<sequence length="476" mass="50635">MTSTFLLVLLLSRSLLTVASPGLDGSQGVSTPLFRRSFPPTDPEKLGIWAQIQREKLEAKYHTPDLHRRGTGVNLLVNQDADSSYIGSIAIGTPPSTFSVILDTGSADLWIASEHCTSGCNSVSKFVTSSSTTYNNSSVPFNVTYGSGSASGYMGEDVIQMAGFTVANQSFAICDTVSDGLLQSPASGLMGLGFQTIASSGAVPLWETLVTSKTWSEPVMGFHLTRFGDVPTARTLEPGGSFDMGFTNTTLYDGDIEYIYLPQAGTYWLLSITKVTAQGNEIPIPGVLSSAAIDTGTTLVGGPGTLVARIYDQIPGSYAGSGAYQNYYIYPCNTQVNVTLSFGGTNWAVSPQDFRLQKISDTQCLGAFFQLETASTSPDWIVGDTFLKNVYTAFRYSPASVGFATLSSTAMSLNGHVSEPVPSPTMNSPGAGPTITAAGSSGTSQPTSKGHVNQFFVHPFLIPLIYFAMNFHTMLY</sequence>
<proteinExistence type="predicted"/>
<accession>A0ACD3B191</accession>
<reference evidence="1 2" key="1">
    <citation type="journal article" date="2019" name="Nat. Ecol. Evol.">
        <title>Megaphylogeny resolves global patterns of mushroom evolution.</title>
        <authorList>
            <person name="Varga T."/>
            <person name="Krizsan K."/>
            <person name="Foldi C."/>
            <person name="Dima B."/>
            <person name="Sanchez-Garcia M."/>
            <person name="Sanchez-Ramirez S."/>
            <person name="Szollosi G.J."/>
            <person name="Szarkandi J.G."/>
            <person name="Papp V."/>
            <person name="Albert L."/>
            <person name="Andreopoulos W."/>
            <person name="Angelini C."/>
            <person name="Antonin V."/>
            <person name="Barry K.W."/>
            <person name="Bougher N.L."/>
            <person name="Buchanan P."/>
            <person name="Buyck B."/>
            <person name="Bense V."/>
            <person name="Catcheside P."/>
            <person name="Chovatia M."/>
            <person name="Cooper J."/>
            <person name="Damon W."/>
            <person name="Desjardin D."/>
            <person name="Finy P."/>
            <person name="Geml J."/>
            <person name="Haridas S."/>
            <person name="Hughes K."/>
            <person name="Justo A."/>
            <person name="Karasinski D."/>
            <person name="Kautmanova I."/>
            <person name="Kiss B."/>
            <person name="Kocsube S."/>
            <person name="Kotiranta H."/>
            <person name="LaButti K.M."/>
            <person name="Lechner B.E."/>
            <person name="Liimatainen K."/>
            <person name="Lipzen A."/>
            <person name="Lukacs Z."/>
            <person name="Mihaltcheva S."/>
            <person name="Morgado L.N."/>
            <person name="Niskanen T."/>
            <person name="Noordeloos M.E."/>
            <person name="Ohm R.A."/>
            <person name="Ortiz-Santana B."/>
            <person name="Ovrebo C."/>
            <person name="Racz N."/>
            <person name="Riley R."/>
            <person name="Savchenko A."/>
            <person name="Shiryaev A."/>
            <person name="Soop K."/>
            <person name="Spirin V."/>
            <person name="Szebenyi C."/>
            <person name="Tomsovsky M."/>
            <person name="Tulloss R.E."/>
            <person name="Uehling J."/>
            <person name="Grigoriev I.V."/>
            <person name="Vagvolgyi C."/>
            <person name="Papp T."/>
            <person name="Martin F.M."/>
            <person name="Miettinen O."/>
            <person name="Hibbett D.S."/>
            <person name="Nagy L.G."/>
        </authorList>
    </citation>
    <scope>NUCLEOTIDE SEQUENCE [LARGE SCALE GENOMIC DNA]</scope>
    <source>
        <strain evidence="1 2">NL-1719</strain>
    </source>
</reference>
<protein>
    <submittedName>
        <fullName evidence="1">Aspartic peptidase A1</fullName>
    </submittedName>
</protein>
<evidence type="ECO:0000313" key="2">
    <source>
        <dbReference type="Proteomes" id="UP000308600"/>
    </source>
</evidence>
<keyword evidence="2" id="KW-1185">Reference proteome</keyword>
<evidence type="ECO:0000313" key="1">
    <source>
        <dbReference type="EMBL" id="TFK71382.1"/>
    </source>
</evidence>
<organism evidence="1 2">
    <name type="scientific">Pluteus cervinus</name>
    <dbReference type="NCBI Taxonomy" id="181527"/>
    <lineage>
        <taxon>Eukaryota</taxon>
        <taxon>Fungi</taxon>
        <taxon>Dikarya</taxon>
        <taxon>Basidiomycota</taxon>
        <taxon>Agaricomycotina</taxon>
        <taxon>Agaricomycetes</taxon>
        <taxon>Agaricomycetidae</taxon>
        <taxon>Agaricales</taxon>
        <taxon>Pluteineae</taxon>
        <taxon>Pluteaceae</taxon>
        <taxon>Pluteus</taxon>
    </lineage>
</organism>